<dbReference type="RefSeq" id="WP_121647705.1">
    <property type="nucleotide sequence ID" value="NZ_RCUX01000003.1"/>
</dbReference>
<dbReference type="InterPro" id="IPR027417">
    <property type="entry name" value="P-loop_NTPase"/>
</dbReference>
<dbReference type="InterPro" id="IPR015854">
    <property type="entry name" value="ABC_transpr_LolD-like"/>
</dbReference>
<dbReference type="OrthoDB" id="5113678at2"/>
<keyword evidence="1" id="KW-0547">Nucleotide-binding</keyword>
<dbReference type="GO" id="GO:0022857">
    <property type="term" value="F:transmembrane transporter activity"/>
    <property type="evidence" value="ECO:0007669"/>
    <property type="project" value="TreeGrafter"/>
</dbReference>
<keyword evidence="5" id="KW-1185">Reference proteome</keyword>
<dbReference type="GO" id="GO:0005886">
    <property type="term" value="C:plasma membrane"/>
    <property type="evidence" value="ECO:0007669"/>
    <property type="project" value="TreeGrafter"/>
</dbReference>
<reference evidence="4 5" key="1">
    <citation type="submission" date="2018-10" db="EMBL/GenBank/DDBJ databases">
        <authorList>
            <person name="Li J."/>
        </authorList>
    </citation>
    <scope>NUCLEOTIDE SEQUENCE [LARGE SCALE GENOMIC DNA]</scope>
    <source>
        <strain evidence="4 5">IF 016277</strain>
    </source>
</reference>
<dbReference type="InterPro" id="IPR003593">
    <property type="entry name" value="AAA+_ATPase"/>
</dbReference>
<name>A0A3L7AA19_9MICO</name>
<dbReference type="Pfam" id="PF00005">
    <property type="entry name" value="ABC_tran"/>
    <property type="match status" value="1"/>
</dbReference>
<sequence>MDSLLALEDLSLSYPARVGHSAHRAVSGVSLTLRAGETLLVSGGAGAGKSTLARALSLRADPKPAPRVSGGAARVLGAPLTGFGQRARRDARTHIGYLAQRDEALFATRTITQGLAAVILDHTPVLDHPAVGARIAELLDAVHLPLSVLDRFPSELSSGQRRRIALAGELAREPRLLILDEPTAGLDPTVRAVVSAAVARTRAHGGGVVLVSNDDSLAAELGAHTLVLERGTPVGWSAARV</sequence>
<dbReference type="EMBL" id="RCUX01000003">
    <property type="protein sequence ID" value="RLP76895.1"/>
    <property type="molecule type" value="Genomic_DNA"/>
</dbReference>
<evidence type="ECO:0000313" key="5">
    <source>
        <dbReference type="Proteomes" id="UP000272503"/>
    </source>
</evidence>
<evidence type="ECO:0000259" key="3">
    <source>
        <dbReference type="PROSITE" id="PS50893"/>
    </source>
</evidence>
<protein>
    <submittedName>
        <fullName evidence="4">ATP-binding cassette domain-containing protein</fullName>
    </submittedName>
</protein>
<dbReference type="Gene3D" id="3.40.50.300">
    <property type="entry name" value="P-loop containing nucleotide triphosphate hydrolases"/>
    <property type="match status" value="1"/>
</dbReference>
<evidence type="ECO:0000313" key="4">
    <source>
        <dbReference type="EMBL" id="RLP76895.1"/>
    </source>
</evidence>
<dbReference type="PROSITE" id="PS50893">
    <property type="entry name" value="ABC_TRANSPORTER_2"/>
    <property type="match status" value="1"/>
</dbReference>
<dbReference type="AlphaFoldDB" id="A0A3L7AA19"/>
<gene>
    <name evidence="4" type="ORF">D9V32_04480</name>
</gene>
<dbReference type="SUPFAM" id="SSF52540">
    <property type="entry name" value="P-loop containing nucleoside triphosphate hydrolases"/>
    <property type="match status" value="1"/>
</dbReference>
<organism evidence="4 5">
    <name type="scientific">Mycetocola tolaasinivorans</name>
    <dbReference type="NCBI Taxonomy" id="76635"/>
    <lineage>
        <taxon>Bacteria</taxon>
        <taxon>Bacillati</taxon>
        <taxon>Actinomycetota</taxon>
        <taxon>Actinomycetes</taxon>
        <taxon>Micrococcales</taxon>
        <taxon>Microbacteriaceae</taxon>
        <taxon>Mycetocola</taxon>
    </lineage>
</organism>
<dbReference type="GO" id="GO:0005524">
    <property type="term" value="F:ATP binding"/>
    <property type="evidence" value="ECO:0007669"/>
    <property type="project" value="UniProtKB-KW"/>
</dbReference>
<accession>A0A3L7AA19</accession>
<dbReference type="GO" id="GO:0016887">
    <property type="term" value="F:ATP hydrolysis activity"/>
    <property type="evidence" value="ECO:0007669"/>
    <property type="project" value="InterPro"/>
</dbReference>
<keyword evidence="2 4" id="KW-0067">ATP-binding</keyword>
<feature type="domain" description="ABC transporter" evidence="3">
    <location>
        <begin position="5"/>
        <end position="241"/>
    </location>
</feature>
<dbReference type="InterPro" id="IPR003439">
    <property type="entry name" value="ABC_transporter-like_ATP-bd"/>
</dbReference>
<dbReference type="PANTHER" id="PTHR24220">
    <property type="entry name" value="IMPORT ATP-BINDING PROTEIN"/>
    <property type="match status" value="1"/>
</dbReference>
<comment type="caution">
    <text evidence="4">The sequence shown here is derived from an EMBL/GenBank/DDBJ whole genome shotgun (WGS) entry which is preliminary data.</text>
</comment>
<dbReference type="PROSITE" id="PS00211">
    <property type="entry name" value="ABC_TRANSPORTER_1"/>
    <property type="match status" value="1"/>
</dbReference>
<dbReference type="Proteomes" id="UP000272503">
    <property type="component" value="Unassembled WGS sequence"/>
</dbReference>
<dbReference type="SMART" id="SM00382">
    <property type="entry name" value="AAA"/>
    <property type="match status" value="1"/>
</dbReference>
<dbReference type="InterPro" id="IPR017871">
    <property type="entry name" value="ABC_transporter-like_CS"/>
</dbReference>
<proteinExistence type="predicted"/>
<evidence type="ECO:0000256" key="1">
    <source>
        <dbReference type="ARBA" id="ARBA00022741"/>
    </source>
</evidence>
<evidence type="ECO:0000256" key="2">
    <source>
        <dbReference type="ARBA" id="ARBA00022840"/>
    </source>
</evidence>